<dbReference type="GO" id="GO:0008270">
    <property type="term" value="F:zinc ion binding"/>
    <property type="evidence" value="ECO:0007669"/>
    <property type="project" value="InterPro"/>
</dbReference>
<dbReference type="GO" id="GO:0006508">
    <property type="term" value="P:proteolysis"/>
    <property type="evidence" value="ECO:0007669"/>
    <property type="project" value="InterPro"/>
</dbReference>
<dbReference type="Pfam" id="PF01400">
    <property type="entry name" value="Astacin"/>
    <property type="match status" value="1"/>
</dbReference>
<feature type="domain" description="Peptidase M12A" evidence="4">
    <location>
        <begin position="74"/>
        <end position="156"/>
    </location>
</feature>
<comment type="caution">
    <text evidence="2">Lacks conserved residue(s) required for the propagation of feature annotation.</text>
</comment>
<organism evidence="5 6">
    <name type="scientific">Meloidogyne floridensis</name>
    <dbReference type="NCBI Taxonomy" id="298350"/>
    <lineage>
        <taxon>Eukaryota</taxon>
        <taxon>Metazoa</taxon>
        <taxon>Ecdysozoa</taxon>
        <taxon>Nematoda</taxon>
        <taxon>Chromadorea</taxon>
        <taxon>Rhabditida</taxon>
        <taxon>Tylenchina</taxon>
        <taxon>Tylenchomorpha</taxon>
        <taxon>Tylenchoidea</taxon>
        <taxon>Meloidogynidae</taxon>
        <taxon>Meloidogyninae</taxon>
        <taxon>Meloidogyne</taxon>
    </lineage>
</organism>
<dbReference type="WBParaSite" id="scf7180000419150.g3441">
    <property type="protein sequence ID" value="scf7180000419150.g3441"/>
    <property type="gene ID" value="scf7180000419150.g3441"/>
</dbReference>
<sequence length="242" mass="26940">MVFNFLVKICQANYAGNSLGSLNDADFANAENLSKEELYREMTSEEKEWVYRSEIRWAAERNKIVDSSFRSKRNGVSRSQKLWPNGRIPYMISSQYTPHERALLAKAVKQYHDRSCVRFVARTPADGDYLFVGKVDGCFSEVGKTSGVQVLSLDNGDLAKINKMYNCQQQPQPQNTQQQKTSLIAQHAATKSKTQILPPFSLLIASEANGKKGGGGNVGVLTKVDEKGKGKPQGINRNFQGK</sequence>
<dbReference type="SMART" id="SM00235">
    <property type="entry name" value="ZnMc"/>
    <property type="match status" value="1"/>
</dbReference>
<evidence type="ECO:0000256" key="2">
    <source>
        <dbReference type="PROSITE-ProRule" id="PRU01211"/>
    </source>
</evidence>
<evidence type="ECO:0000256" key="1">
    <source>
        <dbReference type="ARBA" id="ARBA00023157"/>
    </source>
</evidence>
<dbReference type="AlphaFoldDB" id="A0A915NPC0"/>
<proteinExistence type="predicted"/>
<reference evidence="6" key="1">
    <citation type="submission" date="2022-11" db="UniProtKB">
        <authorList>
            <consortium name="WormBaseParasite"/>
        </authorList>
    </citation>
    <scope>IDENTIFICATION</scope>
</reference>
<dbReference type="InterPro" id="IPR001506">
    <property type="entry name" value="Peptidase_M12A"/>
</dbReference>
<evidence type="ECO:0000259" key="4">
    <source>
        <dbReference type="PROSITE" id="PS51864"/>
    </source>
</evidence>
<keyword evidence="5" id="KW-1185">Reference proteome</keyword>
<dbReference type="PROSITE" id="PS51864">
    <property type="entry name" value="ASTACIN"/>
    <property type="match status" value="1"/>
</dbReference>
<feature type="region of interest" description="Disordered" evidence="3">
    <location>
        <begin position="209"/>
        <end position="242"/>
    </location>
</feature>
<protein>
    <submittedName>
        <fullName evidence="6">Peptidase M12A domain-containing protein</fullName>
    </submittedName>
</protein>
<dbReference type="Proteomes" id="UP000887560">
    <property type="component" value="Unplaced"/>
</dbReference>
<evidence type="ECO:0000313" key="5">
    <source>
        <dbReference type="Proteomes" id="UP000887560"/>
    </source>
</evidence>
<name>A0A915NPC0_9BILA</name>
<dbReference type="InterPro" id="IPR006026">
    <property type="entry name" value="Peptidase_Metallo"/>
</dbReference>
<dbReference type="PANTHER" id="PTHR10127:SF827">
    <property type="entry name" value="ZINC METALLOPROTEINASE NAS-7"/>
    <property type="match status" value="1"/>
</dbReference>
<accession>A0A915NPC0</accession>
<dbReference type="PANTHER" id="PTHR10127">
    <property type="entry name" value="DISCOIDIN, CUB, EGF, LAMININ , AND ZINC METALLOPROTEASE DOMAIN CONTAINING"/>
    <property type="match status" value="1"/>
</dbReference>
<keyword evidence="1" id="KW-1015">Disulfide bond</keyword>
<dbReference type="Gene3D" id="3.40.390.10">
    <property type="entry name" value="Collagenase (Catalytic Domain)"/>
    <property type="match status" value="1"/>
</dbReference>
<dbReference type="GO" id="GO:0004222">
    <property type="term" value="F:metalloendopeptidase activity"/>
    <property type="evidence" value="ECO:0007669"/>
    <property type="project" value="InterPro"/>
</dbReference>
<dbReference type="SUPFAM" id="SSF55486">
    <property type="entry name" value="Metalloproteases ('zincins'), catalytic domain"/>
    <property type="match status" value="1"/>
</dbReference>
<dbReference type="InterPro" id="IPR024079">
    <property type="entry name" value="MetalloPept_cat_dom_sf"/>
</dbReference>
<evidence type="ECO:0000313" key="6">
    <source>
        <dbReference type="WBParaSite" id="scf7180000419150.g3441"/>
    </source>
</evidence>
<evidence type="ECO:0000256" key="3">
    <source>
        <dbReference type="SAM" id="MobiDB-lite"/>
    </source>
</evidence>